<reference evidence="2 3" key="1">
    <citation type="journal article" date="2015" name="Genome Announc.">
        <title>Expanding the biotechnology potential of lactobacilli through comparative genomics of 213 strains and associated genera.</title>
        <authorList>
            <person name="Sun Z."/>
            <person name="Harris H.M."/>
            <person name="McCann A."/>
            <person name="Guo C."/>
            <person name="Argimon S."/>
            <person name="Zhang W."/>
            <person name="Yang X."/>
            <person name="Jeffery I.B."/>
            <person name="Cooney J.C."/>
            <person name="Kagawa T.F."/>
            <person name="Liu W."/>
            <person name="Song Y."/>
            <person name="Salvetti E."/>
            <person name="Wrobel A."/>
            <person name="Rasinkangas P."/>
            <person name="Parkhill J."/>
            <person name="Rea M.C."/>
            <person name="O'Sullivan O."/>
            <person name="Ritari J."/>
            <person name="Douillard F.P."/>
            <person name="Paul Ross R."/>
            <person name="Yang R."/>
            <person name="Briner A.E."/>
            <person name="Felis G.E."/>
            <person name="de Vos W.M."/>
            <person name="Barrangou R."/>
            <person name="Klaenhammer T.R."/>
            <person name="Caufield P.W."/>
            <person name="Cui Y."/>
            <person name="Zhang H."/>
            <person name="O'Toole P.W."/>
        </authorList>
    </citation>
    <scope>NUCLEOTIDE SEQUENCE [LARGE SCALE GENOMIC DNA]</scope>
    <source>
        <strain evidence="2 3">DSM 20505</strain>
    </source>
</reference>
<feature type="transmembrane region" description="Helical" evidence="1">
    <location>
        <begin position="81"/>
        <end position="100"/>
    </location>
</feature>
<dbReference type="PATRIC" id="fig|1291052.5.peg.1076"/>
<sequence length="624" mass="67807">MITALGMEEIMFALFAEITLRFTALGVLVFLAGIISLAVSGHKKRAGWDLGVFVLIALLCYGWIYITLPEPSMSYTVTSNLIALVVAALIQAGFAVNAVIPKVNIEAGKLKVHRKDVSPDRKMGASKFGKLAGWGFTALIIAFAVFAFLNVSEAKKVANLAPVSSDNSTANAPMPVVSGKNKEVPVVNTPATVLTQINNSLSNIPNANVYDVSHVRVQIYHNKMTYVAPIDFDGSFFRFMRYKKVDGYFTVDATSKTAQPKFVKKSMYYTPAAFFGKDVRRLMYAHSAMSGYVLMNNTPQLEVDEQGTPYYVATLVHRYGVTSRQDFRKKAIVTINAETGQAHVYKNLNNKPKWLDVALDPTTAAAQVDAWARERNGWWNANGVGGARNGVMVAVTGSGTEADNDEVTPVQYGDQIYYLEALTSARSSQTSVMGYAFTDAATGKSYYYRENKDAMTPDRAQKLAKDMMKQTGWKPKMPMLYRIDGRPTWVVSMLDSSHAFRSYVYLLASGNGTQDTVATGSDATDTLAKYRALFGATTASGSGAGKLRKVSGQVLRVSQNGDTVSFLLQGKRVVYAVSAKADPFAPFMQAGDQVSFKARVSGTTGNITGQVTNSALAATKKDAK</sequence>
<proteinExistence type="predicted"/>
<dbReference type="Proteomes" id="UP000051679">
    <property type="component" value="Unassembled WGS sequence"/>
</dbReference>
<feature type="transmembrane region" description="Helical" evidence="1">
    <location>
        <begin position="131"/>
        <end position="149"/>
    </location>
</feature>
<accession>A0A0R1ZMJ1</accession>
<keyword evidence="1" id="KW-0812">Transmembrane</keyword>
<organism evidence="2 3">
    <name type="scientific">Lacticaseibacillus sharpeae JCM 1186 = DSM 20505</name>
    <dbReference type="NCBI Taxonomy" id="1291052"/>
    <lineage>
        <taxon>Bacteria</taxon>
        <taxon>Bacillati</taxon>
        <taxon>Bacillota</taxon>
        <taxon>Bacilli</taxon>
        <taxon>Lactobacillales</taxon>
        <taxon>Lactobacillaceae</taxon>
        <taxon>Lacticaseibacillus</taxon>
    </lineage>
</organism>
<feature type="transmembrane region" description="Helical" evidence="1">
    <location>
        <begin position="20"/>
        <end position="39"/>
    </location>
</feature>
<keyword evidence="3" id="KW-1185">Reference proteome</keyword>
<keyword evidence="1" id="KW-1133">Transmembrane helix</keyword>
<name>A0A0R1ZMJ1_9LACO</name>
<dbReference type="AlphaFoldDB" id="A0A0R1ZMJ1"/>
<evidence type="ECO:0000313" key="3">
    <source>
        <dbReference type="Proteomes" id="UP000051679"/>
    </source>
</evidence>
<feature type="transmembrane region" description="Helical" evidence="1">
    <location>
        <begin position="46"/>
        <end position="66"/>
    </location>
</feature>
<keyword evidence="1" id="KW-0472">Membrane</keyword>
<comment type="caution">
    <text evidence="2">The sequence shown here is derived from an EMBL/GenBank/DDBJ whole genome shotgun (WGS) entry which is preliminary data.</text>
</comment>
<dbReference type="STRING" id="1291052.FC18_GL001058"/>
<evidence type="ECO:0000313" key="2">
    <source>
        <dbReference type="EMBL" id="KRM55685.1"/>
    </source>
</evidence>
<dbReference type="EMBL" id="AYYO01000014">
    <property type="protein sequence ID" value="KRM55685.1"/>
    <property type="molecule type" value="Genomic_DNA"/>
</dbReference>
<protein>
    <submittedName>
        <fullName evidence="2">Uncharacterized protein</fullName>
    </submittedName>
</protein>
<gene>
    <name evidence="2" type="ORF">FC18_GL001058</name>
</gene>
<evidence type="ECO:0000256" key="1">
    <source>
        <dbReference type="SAM" id="Phobius"/>
    </source>
</evidence>